<evidence type="ECO:0000313" key="2">
    <source>
        <dbReference type="EMBL" id="MDE1516025.1"/>
    </source>
</evidence>
<feature type="signal peptide" evidence="1">
    <location>
        <begin position="1"/>
        <end position="19"/>
    </location>
</feature>
<dbReference type="Proteomes" id="UP001216189">
    <property type="component" value="Unassembled WGS sequence"/>
</dbReference>
<dbReference type="InterPro" id="IPR010321">
    <property type="entry name" value="DUF922"/>
</dbReference>
<organism evidence="2 3">
    <name type="scientific">Vibrio chanodichtyis</name>
    <dbReference type="NCBI Taxonomy" id="3027932"/>
    <lineage>
        <taxon>Bacteria</taxon>
        <taxon>Pseudomonadati</taxon>
        <taxon>Pseudomonadota</taxon>
        <taxon>Gammaproteobacteria</taxon>
        <taxon>Vibrionales</taxon>
        <taxon>Vibrionaceae</taxon>
        <taxon>Vibrio</taxon>
    </lineage>
</organism>
<dbReference type="RefSeq" id="WP_220285353.1">
    <property type="nucleotide sequence ID" value="NZ_JARBFT010000023.1"/>
</dbReference>
<reference evidence="2 3" key="1">
    <citation type="submission" date="2023-02" db="EMBL/GenBank/DDBJ databases">
        <title>Vibrio intestini sp. nov., a close relative of Vibrio cholerae isolated from the intestine of Healthy Culter dabryi.</title>
        <authorList>
            <person name="Wu N."/>
        </authorList>
    </citation>
    <scope>NUCLEOTIDE SEQUENCE [LARGE SCALE GENOMIC DNA]</scope>
    <source>
        <strain evidence="2 3">DSL-7</strain>
    </source>
</reference>
<name>A0ABT5V2Y9_9VIBR</name>
<evidence type="ECO:0000256" key="1">
    <source>
        <dbReference type="SAM" id="SignalP"/>
    </source>
</evidence>
<dbReference type="Pfam" id="PF06037">
    <property type="entry name" value="DUF922"/>
    <property type="match status" value="1"/>
</dbReference>
<keyword evidence="3" id="KW-1185">Reference proteome</keyword>
<feature type="chain" id="PRO_5047098529" evidence="1">
    <location>
        <begin position="20"/>
        <end position="201"/>
    </location>
</feature>
<evidence type="ECO:0000313" key="3">
    <source>
        <dbReference type="Proteomes" id="UP001216189"/>
    </source>
</evidence>
<keyword evidence="1" id="KW-0732">Signal</keyword>
<gene>
    <name evidence="2" type="ORF">PUN32_13550</name>
</gene>
<dbReference type="EMBL" id="JARBFT010000023">
    <property type="protein sequence ID" value="MDE1516025.1"/>
    <property type="molecule type" value="Genomic_DNA"/>
</dbReference>
<protein>
    <submittedName>
        <fullName evidence="2">DUF922 domain-containing protein</fullName>
    </submittedName>
</protein>
<sequence length="201" mass="22950">MSKVLLVATYLIFVGPVFASSDLGFPFQKQIEIYLVGGANVDEVNLSFDANKPNVLEAKGFDAYTSWKYDFYTNDDTCEIYEFNLGVKYTLPQIDSLSTSKEVSEEFRTYLEQLYRHEQVHCALVAKFMHEAFLTFKEGQNGECSIANQKVTKLESEFEENNALFDVYTSHGKIELAESPFGEENYLDMCKIPIEPIPPRI</sequence>
<comment type="caution">
    <text evidence="2">The sequence shown here is derived from an EMBL/GenBank/DDBJ whole genome shotgun (WGS) entry which is preliminary data.</text>
</comment>
<accession>A0ABT5V2Y9</accession>
<proteinExistence type="predicted"/>